<organism evidence="1 2">
    <name type="scientific">Nonomuraea thailandensis</name>
    <dbReference type="NCBI Taxonomy" id="1188745"/>
    <lineage>
        <taxon>Bacteria</taxon>
        <taxon>Bacillati</taxon>
        <taxon>Actinomycetota</taxon>
        <taxon>Actinomycetes</taxon>
        <taxon>Streptosporangiales</taxon>
        <taxon>Streptosporangiaceae</taxon>
        <taxon>Nonomuraea</taxon>
    </lineage>
</organism>
<dbReference type="Proteomes" id="UP001139648">
    <property type="component" value="Unassembled WGS sequence"/>
</dbReference>
<keyword evidence="2" id="KW-1185">Reference proteome</keyword>
<reference evidence="1" key="1">
    <citation type="submission" date="2022-06" db="EMBL/GenBank/DDBJ databases">
        <title>Sequencing the genomes of 1000 actinobacteria strains.</title>
        <authorList>
            <person name="Klenk H.-P."/>
        </authorList>
    </citation>
    <scope>NUCLEOTIDE SEQUENCE</scope>
    <source>
        <strain evidence="1">DSM 46694</strain>
    </source>
</reference>
<gene>
    <name evidence="1" type="ORF">HD597_002853</name>
</gene>
<evidence type="ECO:0000313" key="2">
    <source>
        <dbReference type="Proteomes" id="UP001139648"/>
    </source>
</evidence>
<proteinExistence type="predicted"/>
<protein>
    <submittedName>
        <fullName evidence="1">Uncharacterized protein</fullName>
    </submittedName>
</protein>
<evidence type="ECO:0000313" key="1">
    <source>
        <dbReference type="EMBL" id="MCP2355833.1"/>
    </source>
</evidence>
<dbReference type="RefSeq" id="WP_276082906.1">
    <property type="nucleotide sequence ID" value="NZ_BAABKA010000001.1"/>
</dbReference>
<sequence length="40" mass="4208">MSWWAGIRCGERPAALLMRALAAGGEQGLPEPVVEAVSAR</sequence>
<accession>A0A9X2GJR8</accession>
<comment type="caution">
    <text evidence="1">The sequence shown here is derived from an EMBL/GenBank/DDBJ whole genome shotgun (WGS) entry which is preliminary data.</text>
</comment>
<dbReference type="EMBL" id="JAMZEB010000002">
    <property type="protein sequence ID" value="MCP2355833.1"/>
    <property type="molecule type" value="Genomic_DNA"/>
</dbReference>
<name>A0A9X2GJR8_9ACTN</name>
<dbReference type="AlphaFoldDB" id="A0A9X2GJR8"/>